<evidence type="ECO:0000313" key="3">
    <source>
        <dbReference type="Proteomes" id="UP000887159"/>
    </source>
</evidence>
<feature type="region of interest" description="Disordered" evidence="1">
    <location>
        <begin position="1"/>
        <end position="24"/>
    </location>
</feature>
<keyword evidence="3" id="KW-1185">Reference proteome</keyword>
<dbReference type="Proteomes" id="UP000887159">
    <property type="component" value="Unassembled WGS sequence"/>
</dbReference>
<protein>
    <submittedName>
        <fullName evidence="2">Uncharacterized protein</fullName>
    </submittedName>
</protein>
<sequence>MTSVPGVVPSPFAGSEAARVRTDQKRSPIGGWTTVYYTNCSRSLPNRLEVGKALFDIFRDGEQESENEFLEVSITLMDNARRT</sequence>
<proteinExistence type="predicted"/>
<gene>
    <name evidence="2" type="ORF">TNCV_3952021</name>
</gene>
<evidence type="ECO:0000256" key="1">
    <source>
        <dbReference type="SAM" id="MobiDB-lite"/>
    </source>
</evidence>
<dbReference type="EMBL" id="BMAU01021246">
    <property type="protein sequence ID" value="GFY04793.1"/>
    <property type="molecule type" value="Genomic_DNA"/>
</dbReference>
<accession>A0A8X6VEC9</accession>
<evidence type="ECO:0000313" key="2">
    <source>
        <dbReference type="EMBL" id="GFY04793.1"/>
    </source>
</evidence>
<dbReference type="AlphaFoldDB" id="A0A8X6VEC9"/>
<organism evidence="2 3">
    <name type="scientific">Trichonephila clavipes</name>
    <name type="common">Golden silk orbweaver</name>
    <name type="synonym">Nephila clavipes</name>
    <dbReference type="NCBI Taxonomy" id="2585209"/>
    <lineage>
        <taxon>Eukaryota</taxon>
        <taxon>Metazoa</taxon>
        <taxon>Ecdysozoa</taxon>
        <taxon>Arthropoda</taxon>
        <taxon>Chelicerata</taxon>
        <taxon>Arachnida</taxon>
        <taxon>Araneae</taxon>
        <taxon>Araneomorphae</taxon>
        <taxon>Entelegynae</taxon>
        <taxon>Araneoidea</taxon>
        <taxon>Nephilidae</taxon>
        <taxon>Trichonephila</taxon>
    </lineage>
</organism>
<comment type="caution">
    <text evidence="2">The sequence shown here is derived from an EMBL/GenBank/DDBJ whole genome shotgun (WGS) entry which is preliminary data.</text>
</comment>
<name>A0A8X6VEC9_TRICX</name>
<reference evidence="2" key="1">
    <citation type="submission" date="2020-08" db="EMBL/GenBank/DDBJ databases">
        <title>Multicomponent nature underlies the extraordinary mechanical properties of spider dragline silk.</title>
        <authorList>
            <person name="Kono N."/>
            <person name="Nakamura H."/>
            <person name="Mori M."/>
            <person name="Yoshida Y."/>
            <person name="Ohtoshi R."/>
            <person name="Malay A.D."/>
            <person name="Moran D.A.P."/>
            <person name="Tomita M."/>
            <person name="Numata K."/>
            <person name="Arakawa K."/>
        </authorList>
    </citation>
    <scope>NUCLEOTIDE SEQUENCE</scope>
</reference>